<dbReference type="GO" id="GO:0004518">
    <property type="term" value="F:nuclease activity"/>
    <property type="evidence" value="ECO:0007669"/>
    <property type="project" value="UniProtKB-KW"/>
</dbReference>
<dbReference type="eggNOG" id="KOG4585">
    <property type="taxonomic scope" value="Eukaryota"/>
</dbReference>
<comment type="similarity">
    <text evidence="3">Belongs to the HARBI1 family.</text>
</comment>
<accession>F6HN91</accession>
<evidence type="ECO:0000256" key="2">
    <source>
        <dbReference type="ARBA" id="ARBA00004123"/>
    </source>
</evidence>
<dbReference type="PANTHER" id="PTHR22930:SF205">
    <property type="entry name" value="PROTEIN ALP1-LIKE"/>
    <property type="match status" value="1"/>
</dbReference>
<evidence type="ECO:0000256" key="1">
    <source>
        <dbReference type="ARBA" id="ARBA00001968"/>
    </source>
</evidence>
<dbReference type="InterPro" id="IPR045249">
    <property type="entry name" value="HARBI1-like"/>
</dbReference>
<dbReference type="EMBL" id="FN595998">
    <property type="protein sequence ID" value="CCB56379.1"/>
    <property type="molecule type" value="Genomic_DNA"/>
</dbReference>
<dbReference type="GO" id="GO:0046872">
    <property type="term" value="F:metal ion binding"/>
    <property type="evidence" value="ECO:0007669"/>
    <property type="project" value="UniProtKB-KW"/>
</dbReference>
<keyword evidence="10" id="KW-1185">Reference proteome</keyword>
<dbReference type="GO" id="GO:0016787">
    <property type="term" value="F:hydrolase activity"/>
    <property type="evidence" value="ECO:0007669"/>
    <property type="project" value="UniProtKB-KW"/>
</dbReference>
<dbReference type="PaxDb" id="29760-VIT_13s0019g00460.t01"/>
<dbReference type="HOGENOM" id="CLU_018552_3_4_1"/>
<evidence type="ECO:0000259" key="8">
    <source>
        <dbReference type="Pfam" id="PF13359"/>
    </source>
</evidence>
<comment type="subcellular location">
    <subcellularLocation>
        <location evidence="2">Nucleus</location>
    </subcellularLocation>
</comment>
<keyword evidence="4" id="KW-0540">Nuclease</keyword>
<dbReference type="GO" id="GO:0005634">
    <property type="term" value="C:nucleus"/>
    <property type="evidence" value="ECO:0007669"/>
    <property type="project" value="UniProtKB-SubCell"/>
</dbReference>
<evidence type="ECO:0000256" key="4">
    <source>
        <dbReference type="ARBA" id="ARBA00022722"/>
    </source>
</evidence>
<evidence type="ECO:0000256" key="6">
    <source>
        <dbReference type="ARBA" id="ARBA00022801"/>
    </source>
</evidence>
<dbReference type="PANTHER" id="PTHR22930">
    <property type="match status" value="1"/>
</dbReference>
<gene>
    <name evidence="9" type="ordered locus">VIT_13s0019g00460</name>
</gene>
<dbReference type="Proteomes" id="UP000009183">
    <property type="component" value="Chromosome 13"/>
</dbReference>
<keyword evidence="6" id="KW-0378">Hydrolase</keyword>
<protein>
    <recommendedName>
        <fullName evidence="8">DDE Tnp4 domain-containing protein</fullName>
    </recommendedName>
</protein>
<reference evidence="10" key="1">
    <citation type="journal article" date="2007" name="Nature">
        <title>The grapevine genome sequence suggests ancestral hexaploidization in major angiosperm phyla.</title>
        <authorList>
            <consortium name="The French-Italian Public Consortium for Grapevine Genome Characterization."/>
            <person name="Jaillon O."/>
            <person name="Aury J.-M."/>
            <person name="Noel B."/>
            <person name="Policriti A."/>
            <person name="Clepet C."/>
            <person name="Casagrande A."/>
            <person name="Choisne N."/>
            <person name="Aubourg S."/>
            <person name="Vitulo N."/>
            <person name="Jubin C."/>
            <person name="Vezzi A."/>
            <person name="Legeai F."/>
            <person name="Hugueney P."/>
            <person name="Dasilva C."/>
            <person name="Horner D."/>
            <person name="Mica E."/>
            <person name="Jublot D."/>
            <person name="Poulain J."/>
            <person name="Bruyere C."/>
            <person name="Billault A."/>
            <person name="Segurens B."/>
            <person name="Gouyvenoux M."/>
            <person name="Ugarte E."/>
            <person name="Cattonaro F."/>
            <person name="Anthouard V."/>
            <person name="Vico V."/>
            <person name="Del Fabbro C."/>
            <person name="Alaux M."/>
            <person name="Di Gaspero G."/>
            <person name="Dumas V."/>
            <person name="Felice N."/>
            <person name="Paillard S."/>
            <person name="Juman I."/>
            <person name="Moroldo M."/>
            <person name="Scalabrin S."/>
            <person name="Canaguier A."/>
            <person name="Le Clainche I."/>
            <person name="Malacrida G."/>
            <person name="Durand E."/>
            <person name="Pesole G."/>
            <person name="Laucou V."/>
            <person name="Chatelet P."/>
            <person name="Merdinoglu D."/>
            <person name="Delledonne M."/>
            <person name="Pezzotti M."/>
            <person name="Lecharny A."/>
            <person name="Scarpelli C."/>
            <person name="Artiguenave F."/>
            <person name="Pe M.E."/>
            <person name="Valle G."/>
            <person name="Morgante M."/>
            <person name="Caboche M."/>
            <person name="Adam-Blondon A.-F."/>
            <person name="Weissenbach J."/>
            <person name="Quetier F."/>
            <person name="Wincker P."/>
        </authorList>
    </citation>
    <scope>NUCLEOTIDE SEQUENCE [LARGE SCALE GENOMIC DNA]</scope>
    <source>
        <strain evidence="10">cv. Pinot noir / PN40024</strain>
    </source>
</reference>
<evidence type="ECO:0000313" key="9">
    <source>
        <dbReference type="EMBL" id="CCB56379.1"/>
    </source>
</evidence>
<name>F6HN91_VITVI</name>
<organism evidence="9 10">
    <name type="scientific">Vitis vinifera</name>
    <name type="common">Grape</name>
    <dbReference type="NCBI Taxonomy" id="29760"/>
    <lineage>
        <taxon>Eukaryota</taxon>
        <taxon>Viridiplantae</taxon>
        <taxon>Streptophyta</taxon>
        <taxon>Embryophyta</taxon>
        <taxon>Tracheophyta</taxon>
        <taxon>Spermatophyta</taxon>
        <taxon>Magnoliopsida</taxon>
        <taxon>eudicotyledons</taxon>
        <taxon>Gunneridae</taxon>
        <taxon>Pentapetalae</taxon>
        <taxon>rosids</taxon>
        <taxon>Vitales</taxon>
        <taxon>Vitaceae</taxon>
        <taxon>Viteae</taxon>
        <taxon>Vitis</taxon>
    </lineage>
</organism>
<dbReference type="Pfam" id="PF13359">
    <property type="entry name" value="DDE_Tnp_4"/>
    <property type="match status" value="1"/>
</dbReference>
<evidence type="ECO:0000256" key="5">
    <source>
        <dbReference type="ARBA" id="ARBA00022723"/>
    </source>
</evidence>
<evidence type="ECO:0000313" key="10">
    <source>
        <dbReference type="Proteomes" id="UP000009183"/>
    </source>
</evidence>
<proteinExistence type="inferred from homology"/>
<keyword evidence="5" id="KW-0479">Metal-binding</keyword>
<dbReference type="OMA" id="MMAKPAN"/>
<sequence>MAKPANFSASNGNPLSLNDRVAIALRRLSSGESFSIVGDSFGVNQSTVAQITWKFVESMEVRGLHHLQWPSTEADMEETKSSFEKIRGLPNCCGAVDTTHISMSLSTMGTSNKVWIDHQKKHSMILQAIVDPEMRFRDVITGWPGSLSESCVLQNSGFFKLSEEGKRLNGKMIELSEGTYLREYIVGDAGFPLLPWLLTPYQGKGLSDFQSEFNKRHFATRMVARRALARLKEMWRIIQGVMWRPDTNKLPRIILVCCLLHNIVIDLEDGVQDEMPFSYKHDPGYRQRSCESVDKTAFIQRENLSLYFPIQASKRYSTVIGTILRPLGLGFWKMEVKKIIKDKKFWVASFLVAWAAALQGHMMWLQRQDAFKQKFGDLGQDHDPEN</sequence>
<evidence type="ECO:0000256" key="3">
    <source>
        <dbReference type="ARBA" id="ARBA00006958"/>
    </source>
</evidence>
<comment type="cofactor">
    <cofactor evidence="1">
        <name>a divalent metal cation</name>
        <dbReference type="ChEBI" id="CHEBI:60240"/>
    </cofactor>
</comment>
<evidence type="ECO:0000256" key="7">
    <source>
        <dbReference type="ARBA" id="ARBA00023242"/>
    </source>
</evidence>
<dbReference type="InterPro" id="IPR027806">
    <property type="entry name" value="HARBI1_dom"/>
</dbReference>
<feature type="domain" description="DDE Tnp4" evidence="8">
    <location>
        <begin position="96"/>
        <end position="262"/>
    </location>
</feature>
<keyword evidence="7" id="KW-0539">Nucleus</keyword>
<dbReference type="InParanoid" id="F6HN91"/>
<dbReference type="AlphaFoldDB" id="F6HN91"/>